<dbReference type="Gene3D" id="3.30.1310.10">
    <property type="entry name" value="Nucleoid-associated protein YbaB-like domain"/>
    <property type="match status" value="1"/>
</dbReference>
<dbReference type="EMBL" id="FNOK01000008">
    <property type="protein sequence ID" value="SDX18130.1"/>
    <property type="molecule type" value="Genomic_DNA"/>
</dbReference>
<dbReference type="AlphaFoldDB" id="A0A1H2ZL45"/>
<evidence type="ECO:0000313" key="2">
    <source>
        <dbReference type="EMBL" id="SDX18130.1"/>
    </source>
</evidence>
<gene>
    <name evidence="2" type="ORF">SAMN05216215_100898</name>
</gene>
<dbReference type="STRING" id="418495.SAMN05216215_100898"/>
<accession>A0A1H2ZL45</accession>
<dbReference type="GO" id="GO:0003677">
    <property type="term" value="F:DNA binding"/>
    <property type="evidence" value="ECO:0007669"/>
    <property type="project" value="UniProtKB-KW"/>
</dbReference>
<dbReference type="OrthoDB" id="3626148at2"/>
<name>A0A1H2ZL45_9PSEU</name>
<dbReference type="PANTHER" id="PTHR33449">
    <property type="entry name" value="NUCLEOID-ASSOCIATED PROTEIN YBAB"/>
    <property type="match status" value="1"/>
</dbReference>
<dbReference type="GO" id="GO:0005829">
    <property type="term" value="C:cytosol"/>
    <property type="evidence" value="ECO:0007669"/>
    <property type="project" value="TreeGrafter"/>
</dbReference>
<dbReference type="Proteomes" id="UP000199529">
    <property type="component" value="Unassembled WGS sequence"/>
</dbReference>
<keyword evidence="3" id="KW-1185">Reference proteome</keyword>
<dbReference type="SUPFAM" id="SSF82607">
    <property type="entry name" value="YbaB-like"/>
    <property type="match status" value="1"/>
</dbReference>
<proteinExistence type="predicted"/>
<evidence type="ECO:0000313" key="3">
    <source>
        <dbReference type="Proteomes" id="UP000199529"/>
    </source>
</evidence>
<dbReference type="PANTHER" id="PTHR33449:SF1">
    <property type="entry name" value="NUCLEOID-ASSOCIATED PROTEIN YBAB"/>
    <property type="match status" value="1"/>
</dbReference>
<protein>
    <submittedName>
        <fullName evidence="2">Uncharacterized protein</fullName>
    </submittedName>
</protein>
<dbReference type="InterPro" id="IPR036894">
    <property type="entry name" value="YbaB-like_sf"/>
</dbReference>
<reference evidence="3" key="1">
    <citation type="submission" date="2016-10" db="EMBL/GenBank/DDBJ databases">
        <authorList>
            <person name="Varghese N."/>
            <person name="Submissions S."/>
        </authorList>
    </citation>
    <scope>NUCLEOTIDE SEQUENCE [LARGE SCALE GENOMIC DNA]</scope>
    <source>
        <strain evidence="3">CGMCC 4.3530</strain>
    </source>
</reference>
<dbReference type="Pfam" id="PF02575">
    <property type="entry name" value="YbaB_DNA_bd"/>
    <property type="match status" value="1"/>
</dbReference>
<organism evidence="2 3">
    <name type="scientific">Saccharopolyspora shandongensis</name>
    <dbReference type="NCBI Taxonomy" id="418495"/>
    <lineage>
        <taxon>Bacteria</taxon>
        <taxon>Bacillati</taxon>
        <taxon>Actinomycetota</taxon>
        <taxon>Actinomycetes</taxon>
        <taxon>Pseudonocardiales</taxon>
        <taxon>Pseudonocardiaceae</taxon>
        <taxon>Saccharopolyspora</taxon>
    </lineage>
</organism>
<dbReference type="RefSeq" id="WP_093264591.1">
    <property type="nucleotide sequence ID" value="NZ_FNOK01000008.1"/>
</dbReference>
<sequence length="113" mass="12355">MNALHAHQGQDGPPELAELMRRLQDQQAEIDRVRQDVDATLVSGCSRDNEVTVTVRGTGRFTEVSIDPEALRRYDARDIGAIVVEAANDALDRLAQHAAQRLAPALDAAGEWP</sequence>
<dbReference type="InterPro" id="IPR004401">
    <property type="entry name" value="YbaB/EbfC"/>
</dbReference>
<evidence type="ECO:0000256" key="1">
    <source>
        <dbReference type="ARBA" id="ARBA00023125"/>
    </source>
</evidence>
<keyword evidence="1" id="KW-0238">DNA-binding</keyword>